<dbReference type="RefSeq" id="XP_004031327.1">
    <property type="nucleotide sequence ID" value="XM_004031279.1"/>
</dbReference>
<evidence type="ECO:0000256" key="3">
    <source>
        <dbReference type="PROSITE-ProRule" id="PRU00464"/>
    </source>
</evidence>
<dbReference type="OrthoDB" id="672793at2759"/>
<dbReference type="STRING" id="857967.G0QXH3"/>
<proteinExistence type="predicted"/>
<dbReference type="eggNOG" id="KOG3275">
    <property type="taxonomic scope" value="Eukaryota"/>
</dbReference>
<dbReference type="GO" id="GO:0003824">
    <property type="term" value="F:catalytic activity"/>
    <property type="evidence" value="ECO:0007669"/>
    <property type="project" value="InterPro"/>
</dbReference>
<evidence type="ECO:0000313" key="6">
    <source>
        <dbReference type="Proteomes" id="UP000008983"/>
    </source>
</evidence>
<dbReference type="EMBL" id="GL984074">
    <property type="protein sequence ID" value="EGR30091.1"/>
    <property type="molecule type" value="Genomic_DNA"/>
</dbReference>
<feature type="active site" description="Tele-AMP-histidine intermediate" evidence="1">
    <location>
        <position position="103"/>
    </location>
</feature>
<dbReference type="FunCoup" id="G0QXH3">
    <property type="interactions" value="232"/>
</dbReference>
<dbReference type="Gene3D" id="3.30.428.10">
    <property type="entry name" value="HIT-like"/>
    <property type="match status" value="1"/>
</dbReference>
<dbReference type="PROSITE" id="PS00892">
    <property type="entry name" value="HIT_1"/>
    <property type="match status" value="1"/>
</dbReference>
<sequence>MQEDTIFDKIIRKELPSTPIYEDELCYCFKDINPQAPIHYVLVPKNRDGLTQLSKAEDKHKDLLGHLMVAVSKIANQEPQLKKGYRLIINDGEYGGQTVFHLHIHIIGGVQLSWQTGAPQNC</sequence>
<keyword evidence="6" id="KW-1185">Reference proteome</keyword>
<dbReference type="AlphaFoldDB" id="G0QXH3"/>
<dbReference type="Proteomes" id="UP000008983">
    <property type="component" value="Unassembled WGS sequence"/>
</dbReference>
<dbReference type="InterPro" id="IPR011146">
    <property type="entry name" value="HIT-like"/>
</dbReference>
<dbReference type="OMA" id="NGVEACQ"/>
<evidence type="ECO:0000313" key="5">
    <source>
        <dbReference type="EMBL" id="EGR30091.1"/>
    </source>
</evidence>
<gene>
    <name evidence="5" type="ORF">IMG5_142840</name>
</gene>
<dbReference type="InParanoid" id="G0QXH3"/>
<reference evidence="5 6" key="1">
    <citation type="submission" date="2011-07" db="EMBL/GenBank/DDBJ databases">
        <authorList>
            <person name="Coyne R."/>
            <person name="Brami D."/>
            <person name="Johnson J."/>
            <person name="Hostetler J."/>
            <person name="Hannick L."/>
            <person name="Clark T."/>
            <person name="Cassidy-Hanley D."/>
            <person name="Inman J."/>
        </authorList>
    </citation>
    <scope>NUCLEOTIDE SEQUENCE [LARGE SCALE GENOMIC DNA]</scope>
    <source>
        <strain evidence="5 6">G5</strain>
    </source>
</reference>
<dbReference type="GeneID" id="14906204"/>
<organism evidence="5 6">
    <name type="scientific">Ichthyophthirius multifiliis</name>
    <name type="common">White spot disease agent</name>
    <name type="synonym">Ich</name>
    <dbReference type="NCBI Taxonomy" id="5932"/>
    <lineage>
        <taxon>Eukaryota</taxon>
        <taxon>Sar</taxon>
        <taxon>Alveolata</taxon>
        <taxon>Ciliophora</taxon>
        <taxon>Intramacronucleata</taxon>
        <taxon>Oligohymenophorea</taxon>
        <taxon>Hymenostomatida</taxon>
        <taxon>Ophryoglenina</taxon>
        <taxon>Ichthyophthirius</taxon>
    </lineage>
</organism>
<evidence type="ECO:0000256" key="2">
    <source>
        <dbReference type="PIRSR" id="PIRSR601310-3"/>
    </source>
</evidence>
<dbReference type="PRINTS" id="PR00332">
    <property type="entry name" value="HISTRIAD"/>
</dbReference>
<evidence type="ECO:0000259" key="4">
    <source>
        <dbReference type="PROSITE" id="PS51084"/>
    </source>
</evidence>
<evidence type="ECO:0000256" key="1">
    <source>
        <dbReference type="PIRSR" id="PIRSR601310-1"/>
    </source>
</evidence>
<name>G0QXH3_ICHMU</name>
<dbReference type="PROSITE" id="PS51084">
    <property type="entry name" value="HIT_2"/>
    <property type="match status" value="1"/>
</dbReference>
<accession>G0QXH3</accession>
<dbReference type="InterPro" id="IPR036265">
    <property type="entry name" value="HIT-like_sf"/>
</dbReference>
<feature type="short sequence motif" description="Histidine triad motif" evidence="2 3">
    <location>
        <begin position="101"/>
        <end position="105"/>
    </location>
</feature>
<dbReference type="PANTHER" id="PTHR23089">
    <property type="entry name" value="HISTIDINE TRIAD HIT PROTEIN"/>
    <property type="match status" value="1"/>
</dbReference>
<feature type="domain" description="HIT" evidence="4">
    <location>
        <begin position="6"/>
        <end position="121"/>
    </location>
</feature>
<dbReference type="InterPro" id="IPR019808">
    <property type="entry name" value="Histidine_triad_CS"/>
</dbReference>
<dbReference type="CDD" id="cd01276">
    <property type="entry name" value="PKCI_related"/>
    <property type="match status" value="1"/>
</dbReference>
<protein>
    <recommendedName>
        <fullName evidence="4">HIT domain-containing protein</fullName>
    </recommendedName>
</protein>
<dbReference type="InterPro" id="IPR001310">
    <property type="entry name" value="Histidine_triad_HIT"/>
</dbReference>
<dbReference type="SUPFAM" id="SSF54197">
    <property type="entry name" value="HIT-like"/>
    <property type="match status" value="1"/>
</dbReference>
<dbReference type="Pfam" id="PF01230">
    <property type="entry name" value="HIT"/>
    <property type="match status" value="1"/>
</dbReference>